<comment type="similarity">
    <text evidence="2">Belongs to the polyprenol kinase family.</text>
</comment>
<dbReference type="Proteomes" id="UP000479710">
    <property type="component" value="Unassembled WGS sequence"/>
</dbReference>
<dbReference type="AlphaFoldDB" id="A0A6G1EEB5"/>
<accession>A0A6G1EEB5</accession>
<evidence type="ECO:0000256" key="2">
    <source>
        <dbReference type="ARBA" id="ARBA00010794"/>
    </source>
</evidence>
<evidence type="ECO:0000256" key="11">
    <source>
        <dbReference type="SAM" id="MobiDB-lite"/>
    </source>
</evidence>
<keyword evidence="3" id="KW-0150">Chloroplast</keyword>
<feature type="transmembrane region" description="Helical" evidence="12">
    <location>
        <begin position="166"/>
        <end position="185"/>
    </location>
</feature>
<gene>
    <name evidence="13" type="ORF">E2562_003330</name>
</gene>
<keyword evidence="8" id="KW-0809">Transit peptide</keyword>
<keyword evidence="4" id="KW-0934">Plastid</keyword>
<evidence type="ECO:0000313" key="13">
    <source>
        <dbReference type="EMBL" id="KAF0923107.1"/>
    </source>
</evidence>
<keyword evidence="5" id="KW-0808">Transferase</keyword>
<keyword evidence="9 12" id="KW-1133">Transmembrane helix</keyword>
<evidence type="ECO:0000256" key="1">
    <source>
        <dbReference type="ARBA" id="ARBA00004508"/>
    </source>
</evidence>
<reference evidence="13 14" key="1">
    <citation type="submission" date="2019-11" db="EMBL/GenBank/DDBJ databases">
        <title>Whole genome sequence of Oryza granulata.</title>
        <authorList>
            <person name="Li W."/>
        </authorList>
    </citation>
    <scope>NUCLEOTIDE SEQUENCE [LARGE SCALE GENOMIC DNA]</scope>
    <source>
        <strain evidence="14">cv. Menghai</strain>
        <tissue evidence="13">Leaf</tissue>
    </source>
</reference>
<dbReference type="GO" id="GO:0031969">
    <property type="term" value="C:chloroplast membrane"/>
    <property type="evidence" value="ECO:0007669"/>
    <property type="project" value="UniProtKB-SubCell"/>
</dbReference>
<feature type="region of interest" description="Disordered" evidence="11">
    <location>
        <begin position="1"/>
        <end position="30"/>
    </location>
</feature>
<organism evidence="13 14">
    <name type="scientific">Oryza meyeriana var. granulata</name>
    <dbReference type="NCBI Taxonomy" id="110450"/>
    <lineage>
        <taxon>Eukaryota</taxon>
        <taxon>Viridiplantae</taxon>
        <taxon>Streptophyta</taxon>
        <taxon>Embryophyta</taxon>
        <taxon>Tracheophyta</taxon>
        <taxon>Spermatophyta</taxon>
        <taxon>Magnoliopsida</taxon>
        <taxon>Liliopsida</taxon>
        <taxon>Poales</taxon>
        <taxon>Poaceae</taxon>
        <taxon>BOP clade</taxon>
        <taxon>Oryzoideae</taxon>
        <taxon>Oryzeae</taxon>
        <taxon>Oryzinae</taxon>
        <taxon>Oryza</taxon>
        <taxon>Oryza meyeriana</taxon>
    </lineage>
</organism>
<name>A0A6G1EEB5_9ORYZ</name>
<comment type="caution">
    <text evidence="13">The sequence shown here is derived from an EMBL/GenBank/DDBJ whole genome shotgun (WGS) entry which is preliminary data.</text>
</comment>
<keyword evidence="10 12" id="KW-0472">Membrane</keyword>
<feature type="compositionally biased region" description="Low complexity" evidence="11">
    <location>
        <begin position="10"/>
        <end position="23"/>
    </location>
</feature>
<comment type="subcellular location">
    <subcellularLocation>
        <location evidence="1">Plastid</location>
        <location evidence="1">Chloroplast membrane</location>
        <topology evidence="1">Multi-pass membrane protein</topology>
    </subcellularLocation>
</comment>
<evidence type="ECO:0000256" key="12">
    <source>
        <dbReference type="SAM" id="Phobius"/>
    </source>
</evidence>
<dbReference type="PANTHER" id="PTHR32523">
    <property type="entry name" value="PHYTOL KINASE 1, CHLOROPLASTIC"/>
    <property type="match status" value="1"/>
</dbReference>
<evidence type="ECO:0000256" key="8">
    <source>
        <dbReference type="ARBA" id="ARBA00022946"/>
    </source>
</evidence>
<keyword evidence="14" id="KW-1185">Reference proteome</keyword>
<keyword evidence="7" id="KW-0418">Kinase</keyword>
<dbReference type="OrthoDB" id="5673at2759"/>
<evidence type="ECO:0000256" key="5">
    <source>
        <dbReference type="ARBA" id="ARBA00022679"/>
    </source>
</evidence>
<feature type="transmembrane region" description="Helical" evidence="12">
    <location>
        <begin position="122"/>
        <end position="146"/>
    </location>
</feature>
<sequence>MIRAKKRPTSRAAVRRAGSSRASSGEDEERYNASWVVFGDPPEVHANAASISCSKIRFQDPSQNKNVPGQLHSSDYVFAPFLAPLILIINIIKVTVIGLGLVKDEGVVNSMTRHGDHRYMCYFSIFGFVDKSWTMVAAFGVISLVAAVVESLPISTRLDDNLTVPVASTLVGALVFYSIGARNLCCMSSQRQ</sequence>
<dbReference type="EMBL" id="SPHZ02000003">
    <property type="protein sequence ID" value="KAF0923107.1"/>
    <property type="molecule type" value="Genomic_DNA"/>
</dbReference>
<evidence type="ECO:0000256" key="7">
    <source>
        <dbReference type="ARBA" id="ARBA00022777"/>
    </source>
</evidence>
<dbReference type="InterPro" id="IPR039606">
    <property type="entry name" value="Phytol/farnesol_kinase"/>
</dbReference>
<evidence type="ECO:0000256" key="9">
    <source>
        <dbReference type="ARBA" id="ARBA00022989"/>
    </source>
</evidence>
<protein>
    <submittedName>
        <fullName evidence="13">Uncharacterized protein</fullName>
    </submittedName>
</protein>
<evidence type="ECO:0000313" key="14">
    <source>
        <dbReference type="Proteomes" id="UP000479710"/>
    </source>
</evidence>
<keyword evidence="6 12" id="KW-0812">Transmembrane</keyword>
<dbReference type="GO" id="GO:0016301">
    <property type="term" value="F:kinase activity"/>
    <property type="evidence" value="ECO:0007669"/>
    <property type="project" value="UniProtKB-KW"/>
</dbReference>
<evidence type="ECO:0000256" key="3">
    <source>
        <dbReference type="ARBA" id="ARBA00022528"/>
    </source>
</evidence>
<proteinExistence type="inferred from homology"/>
<evidence type="ECO:0000256" key="6">
    <source>
        <dbReference type="ARBA" id="ARBA00022692"/>
    </source>
</evidence>
<evidence type="ECO:0000256" key="10">
    <source>
        <dbReference type="ARBA" id="ARBA00023136"/>
    </source>
</evidence>
<feature type="transmembrane region" description="Helical" evidence="12">
    <location>
        <begin position="81"/>
        <end position="102"/>
    </location>
</feature>
<dbReference type="PANTHER" id="PTHR32523:SF9">
    <property type="entry name" value="OS12G0105500 PROTEIN"/>
    <property type="match status" value="1"/>
</dbReference>
<evidence type="ECO:0000256" key="4">
    <source>
        <dbReference type="ARBA" id="ARBA00022640"/>
    </source>
</evidence>